<evidence type="ECO:0000256" key="3">
    <source>
        <dbReference type="ARBA" id="ARBA00004806"/>
    </source>
</evidence>
<evidence type="ECO:0000313" key="16">
    <source>
        <dbReference type="EMBL" id="SHI67221.1"/>
    </source>
</evidence>
<dbReference type="OrthoDB" id="9804504at2"/>
<comment type="catalytic activity">
    <reaction evidence="1 13 14">
        <text>adenosine 5'-phosphosulfate + ATP = 3'-phosphoadenylyl sulfate + ADP + H(+)</text>
        <dbReference type="Rhea" id="RHEA:24152"/>
        <dbReference type="ChEBI" id="CHEBI:15378"/>
        <dbReference type="ChEBI" id="CHEBI:30616"/>
        <dbReference type="ChEBI" id="CHEBI:58243"/>
        <dbReference type="ChEBI" id="CHEBI:58339"/>
        <dbReference type="ChEBI" id="CHEBI:456216"/>
        <dbReference type="EC" id="2.7.1.25"/>
    </reaction>
</comment>
<dbReference type="GO" id="GO:0070814">
    <property type="term" value="P:hydrogen sulfide biosynthetic process"/>
    <property type="evidence" value="ECO:0007669"/>
    <property type="project" value="UniProtKB-UniRule"/>
</dbReference>
<keyword evidence="17" id="KW-1185">Reference proteome</keyword>
<dbReference type="SUPFAM" id="SSF52540">
    <property type="entry name" value="P-loop containing nucleoside triphosphate hydrolases"/>
    <property type="match status" value="1"/>
</dbReference>
<evidence type="ECO:0000256" key="14">
    <source>
        <dbReference type="RuleBase" id="RU004347"/>
    </source>
</evidence>
<evidence type="ECO:0000256" key="2">
    <source>
        <dbReference type="ARBA" id="ARBA00002632"/>
    </source>
</evidence>
<feature type="active site" description="Phosphoserine intermediate" evidence="13">
    <location>
        <position position="106"/>
    </location>
</feature>
<comment type="pathway">
    <text evidence="3 13 14">Sulfur metabolism; hydrogen sulfide biosynthesis; sulfite from sulfate: step 2/3.</text>
</comment>
<comment type="similarity">
    <text evidence="4 13 14">Belongs to the APS kinase family.</text>
</comment>
<name>A0A1M6D273_9FLAO</name>
<evidence type="ECO:0000256" key="6">
    <source>
        <dbReference type="ARBA" id="ARBA00022679"/>
    </source>
</evidence>
<dbReference type="UniPathway" id="UPA00140">
    <property type="reaction ID" value="UER00205"/>
</dbReference>
<keyword evidence="13" id="KW-0597">Phosphoprotein</keyword>
<evidence type="ECO:0000256" key="12">
    <source>
        <dbReference type="ARBA" id="ARBA00031464"/>
    </source>
</evidence>
<dbReference type="PANTHER" id="PTHR11055:SF1">
    <property type="entry name" value="PAPS SYNTHETASE, ISOFORM D"/>
    <property type="match status" value="1"/>
</dbReference>
<evidence type="ECO:0000256" key="11">
    <source>
        <dbReference type="ARBA" id="ARBA00031393"/>
    </source>
</evidence>
<dbReference type="STRING" id="579105.SAMN04488096_103261"/>
<evidence type="ECO:0000313" key="17">
    <source>
        <dbReference type="Proteomes" id="UP000184225"/>
    </source>
</evidence>
<keyword evidence="8 13" id="KW-0418">Kinase</keyword>
<dbReference type="NCBIfam" id="NF003013">
    <property type="entry name" value="PRK03846.1"/>
    <property type="match status" value="1"/>
</dbReference>
<evidence type="ECO:0000256" key="10">
    <source>
        <dbReference type="ARBA" id="ARBA00029724"/>
    </source>
</evidence>
<feature type="domain" description="APS kinase" evidence="15">
    <location>
        <begin position="25"/>
        <end position="173"/>
    </location>
</feature>
<dbReference type="EMBL" id="FQYY01000003">
    <property type="protein sequence ID" value="SHI67221.1"/>
    <property type="molecule type" value="Genomic_DNA"/>
</dbReference>
<evidence type="ECO:0000256" key="7">
    <source>
        <dbReference type="ARBA" id="ARBA00022741"/>
    </source>
</evidence>
<dbReference type="Pfam" id="PF01583">
    <property type="entry name" value="APS_kinase"/>
    <property type="match status" value="1"/>
</dbReference>
<dbReference type="HAMAP" id="MF_00065">
    <property type="entry name" value="Adenylyl_sulf_kinase"/>
    <property type="match status" value="1"/>
</dbReference>
<proteinExistence type="inferred from homology"/>
<protein>
    <recommendedName>
        <fullName evidence="5 13">Adenylyl-sulfate kinase</fullName>
        <ecNumber evidence="5 13">2.7.1.25</ecNumber>
    </recommendedName>
    <alternativeName>
        <fullName evidence="11 13">APS kinase</fullName>
    </alternativeName>
    <alternativeName>
        <fullName evidence="12 13">ATP adenosine-5'-phosphosulfate 3'-phosphotransferase</fullName>
    </alternativeName>
    <alternativeName>
        <fullName evidence="10 13">Adenosine-5'-phosphosulfate kinase</fullName>
    </alternativeName>
</protein>
<dbReference type="NCBIfam" id="TIGR00455">
    <property type="entry name" value="apsK"/>
    <property type="match status" value="1"/>
</dbReference>
<evidence type="ECO:0000256" key="9">
    <source>
        <dbReference type="ARBA" id="ARBA00022840"/>
    </source>
</evidence>
<dbReference type="InterPro" id="IPR027417">
    <property type="entry name" value="P-loop_NTPase"/>
</dbReference>
<dbReference type="EC" id="2.7.1.25" evidence="5 13"/>
<dbReference type="RefSeq" id="WP_073149429.1">
    <property type="nucleotide sequence ID" value="NZ_FQYY01000003.1"/>
</dbReference>
<sequence>MNKNVIQQDYNVTVHDRRVQNNHNSLLIWFTGLSGSGKSTLANQLEVHLHKENLKTYVLDGDNIRRGLNTDLDFTPEGRKENLRRIAETAKLFIDAGVVTLAAFISPLEKDRNKIKEIVGKDNFIEVYVEASVSACEERDVKGLYQKARNGEIKNFTGISAPYEAPTNPDVLVNSEKESIAECIQIIMDKIKTKLQLPSHE</sequence>
<dbReference type="Proteomes" id="UP000184225">
    <property type="component" value="Unassembled WGS sequence"/>
</dbReference>
<organism evidence="16 17">
    <name type="scientific">Mesonia phycicola</name>
    <dbReference type="NCBI Taxonomy" id="579105"/>
    <lineage>
        <taxon>Bacteria</taxon>
        <taxon>Pseudomonadati</taxon>
        <taxon>Bacteroidota</taxon>
        <taxon>Flavobacteriia</taxon>
        <taxon>Flavobacteriales</taxon>
        <taxon>Flavobacteriaceae</taxon>
        <taxon>Mesonia</taxon>
    </lineage>
</organism>
<keyword evidence="9 13" id="KW-0067">ATP-binding</keyword>
<dbReference type="InterPro" id="IPR059117">
    <property type="entry name" value="APS_kinase_dom"/>
</dbReference>
<dbReference type="InterPro" id="IPR002891">
    <property type="entry name" value="APS"/>
</dbReference>
<dbReference type="Gene3D" id="3.40.50.300">
    <property type="entry name" value="P-loop containing nucleotide triphosphate hydrolases"/>
    <property type="match status" value="1"/>
</dbReference>
<evidence type="ECO:0000256" key="4">
    <source>
        <dbReference type="ARBA" id="ARBA00007008"/>
    </source>
</evidence>
<dbReference type="GO" id="GO:0004020">
    <property type="term" value="F:adenylylsulfate kinase activity"/>
    <property type="evidence" value="ECO:0007669"/>
    <property type="project" value="UniProtKB-UniRule"/>
</dbReference>
<accession>A0A1M6D273</accession>
<dbReference type="AlphaFoldDB" id="A0A1M6D273"/>
<gene>
    <name evidence="13" type="primary">cysC</name>
    <name evidence="16" type="ORF">SAMN04488096_103261</name>
</gene>
<dbReference type="CDD" id="cd02027">
    <property type="entry name" value="APSK"/>
    <property type="match status" value="1"/>
</dbReference>
<keyword evidence="7 13" id="KW-0547">Nucleotide-binding</keyword>
<evidence type="ECO:0000259" key="15">
    <source>
        <dbReference type="Pfam" id="PF01583"/>
    </source>
</evidence>
<reference evidence="16 17" key="1">
    <citation type="submission" date="2016-11" db="EMBL/GenBank/DDBJ databases">
        <authorList>
            <person name="Jaros S."/>
            <person name="Januszkiewicz K."/>
            <person name="Wedrychowicz H."/>
        </authorList>
    </citation>
    <scope>NUCLEOTIDE SEQUENCE [LARGE SCALE GENOMIC DNA]</scope>
    <source>
        <strain evidence="16 17">DSM 21425</strain>
    </source>
</reference>
<dbReference type="PANTHER" id="PTHR11055">
    <property type="entry name" value="BIFUNCTIONAL 3'-PHOSPHOADENOSINE 5'-PHOSPHOSULFATE SYNTHASE"/>
    <property type="match status" value="1"/>
</dbReference>
<dbReference type="GO" id="GO:0005524">
    <property type="term" value="F:ATP binding"/>
    <property type="evidence" value="ECO:0007669"/>
    <property type="project" value="UniProtKB-UniRule"/>
</dbReference>
<evidence type="ECO:0000256" key="5">
    <source>
        <dbReference type="ARBA" id="ARBA00012121"/>
    </source>
</evidence>
<keyword evidence="6 13" id="KW-0808">Transferase</keyword>
<evidence type="ECO:0000256" key="13">
    <source>
        <dbReference type="HAMAP-Rule" id="MF_00065"/>
    </source>
</evidence>
<evidence type="ECO:0000256" key="8">
    <source>
        <dbReference type="ARBA" id="ARBA00022777"/>
    </source>
</evidence>
<feature type="binding site" evidence="13">
    <location>
        <begin position="32"/>
        <end position="39"/>
    </location>
    <ligand>
        <name>ATP</name>
        <dbReference type="ChEBI" id="CHEBI:30616"/>
    </ligand>
</feature>
<dbReference type="GO" id="GO:0000103">
    <property type="term" value="P:sulfate assimilation"/>
    <property type="evidence" value="ECO:0007669"/>
    <property type="project" value="UniProtKB-UniRule"/>
</dbReference>
<evidence type="ECO:0000256" key="1">
    <source>
        <dbReference type="ARBA" id="ARBA00001823"/>
    </source>
</evidence>
<comment type="function">
    <text evidence="2 13 14">Catalyzes the synthesis of activated sulfate.</text>
</comment>